<organism evidence="1 2">
    <name type="scientific">Thelephora ganbajun</name>
    <name type="common">Ganba fungus</name>
    <dbReference type="NCBI Taxonomy" id="370292"/>
    <lineage>
        <taxon>Eukaryota</taxon>
        <taxon>Fungi</taxon>
        <taxon>Dikarya</taxon>
        <taxon>Basidiomycota</taxon>
        <taxon>Agaricomycotina</taxon>
        <taxon>Agaricomycetes</taxon>
        <taxon>Thelephorales</taxon>
        <taxon>Thelephoraceae</taxon>
        <taxon>Thelephora</taxon>
    </lineage>
</organism>
<sequence length="552" mass="60721">MDSDPNAVVKKRLHIAGLTPAVSASDLSQRLGTFGTVIAVDGVGALDGLGRPRPFAYVTIEAKNPQLARCMNLLSGTTWKGAKLRIGEAKPDFRERIKRENEEPPDDRPTKKRRLPRGVQGIHASDMSLVTPENASSRPGWRVTPMGRVVRPIRMRPGKPLPPVSAVASNTTGKKEKKKRKREKAELVRARRRTIDPTKWNSQHLKGAFLDSIVVADDGDNPPATTPSKPDTADDQEGSDVSSDKGEDEEQEDESDPSEPEPVVAGSPTAPKPTDRFPPTAHIERGMVDTDHDFNQEKLCALSLLDSMFGGLEGDKEWGGKETLDSDVDMPELPPVQTPSSSKSSPSKEMFNDSDPRVVVEEAQKDSESEESSAGTSTTTPERAPESTAIQKNANTKGKLKDLFAPQEEQDFSLLNQLDLDLELEDEEPFPTALLPPVAPVAVQPPTVAPSSTTRVSLPHAQITLDASQPLFFPLSAEERANKHRNPKLKDIMDVFKEKGLDPKSTGFYRTESSEEIVKRWEAVKGDLTRDWKRRHREAVKSRRRRGGVDGD</sequence>
<accession>A0ACB6ZJH4</accession>
<reference evidence="1" key="2">
    <citation type="journal article" date="2020" name="Nat. Commun.">
        <title>Large-scale genome sequencing of mycorrhizal fungi provides insights into the early evolution of symbiotic traits.</title>
        <authorList>
            <person name="Miyauchi S."/>
            <person name="Kiss E."/>
            <person name="Kuo A."/>
            <person name="Drula E."/>
            <person name="Kohler A."/>
            <person name="Sanchez-Garcia M."/>
            <person name="Morin E."/>
            <person name="Andreopoulos B."/>
            <person name="Barry K.W."/>
            <person name="Bonito G."/>
            <person name="Buee M."/>
            <person name="Carver A."/>
            <person name="Chen C."/>
            <person name="Cichocki N."/>
            <person name="Clum A."/>
            <person name="Culley D."/>
            <person name="Crous P.W."/>
            <person name="Fauchery L."/>
            <person name="Girlanda M."/>
            <person name="Hayes R.D."/>
            <person name="Keri Z."/>
            <person name="LaButti K."/>
            <person name="Lipzen A."/>
            <person name="Lombard V."/>
            <person name="Magnuson J."/>
            <person name="Maillard F."/>
            <person name="Murat C."/>
            <person name="Nolan M."/>
            <person name="Ohm R.A."/>
            <person name="Pangilinan J."/>
            <person name="Pereira M.F."/>
            <person name="Perotto S."/>
            <person name="Peter M."/>
            <person name="Pfister S."/>
            <person name="Riley R."/>
            <person name="Sitrit Y."/>
            <person name="Stielow J.B."/>
            <person name="Szollosi G."/>
            <person name="Zifcakova L."/>
            <person name="Stursova M."/>
            <person name="Spatafora J.W."/>
            <person name="Tedersoo L."/>
            <person name="Vaario L.M."/>
            <person name="Yamada A."/>
            <person name="Yan M."/>
            <person name="Wang P."/>
            <person name="Xu J."/>
            <person name="Bruns T."/>
            <person name="Baldrian P."/>
            <person name="Vilgalys R."/>
            <person name="Dunand C."/>
            <person name="Henrissat B."/>
            <person name="Grigoriev I.V."/>
            <person name="Hibbett D."/>
            <person name="Nagy L.G."/>
            <person name="Martin F.M."/>
        </authorList>
    </citation>
    <scope>NUCLEOTIDE SEQUENCE</scope>
    <source>
        <strain evidence="1">P2</strain>
    </source>
</reference>
<dbReference type="Proteomes" id="UP000886501">
    <property type="component" value="Unassembled WGS sequence"/>
</dbReference>
<keyword evidence="2" id="KW-1185">Reference proteome</keyword>
<evidence type="ECO:0000313" key="2">
    <source>
        <dbReference type="Proteomes" id="UP000886501"/>
    </source>
</evidence>
<dbReference type="EMBL" id="MU117990">
    <property type="protein sequence ID" value="KAF9649970.1"/>
    <property type="molecule type" value="Genomic_DNA"/>
</dbReference>
<proteinExistence type="predicted"/>
<reference evidence="1" key="1">
    <citation type="submission" date="2019-10" db="EMBL/GenBank/DDBJ databases">
        <authorList>
            <consortium name="DOE Joint Genome Institute"/>
            <person name="Kuo A."/>
            <person name="Miyauchi S."/>
            <person name="Kiss E."/>
            <person name="Drula E."/>
            <person name="Kohler A."/>
            <person name="Sanchez-Garcia M."/>
            <person name="Andreopoulos B."/>
            <person name="Barry K.W."/>
            <person name="Bonito G."/>
            <person name="Buee M."/>
            <person name="Carver A."/>
            <person name="Chen C."/>
            <person name="Cichocki N."/>
            <person name="Clum A."/>
            <person name="Culley D."/>
            <person name="Crous P.W."/>
            <person name="Fauchery L."/>
            <person name="Girlanda M."/>
            <person name="Hayes R."/>
            <person name="Keri Z."/>
            <person name="Labutti K."/>
            <person name="Lipzen A."/>
            <person name="Lombard V."/>
            <person name="Magnuson J."/>
            <person name="Maillard F."/>
            <person name="Morin E."/>
            <person name="Murat C."/>
            <person name="Nolan M."/>
            <person name="Ohm R."/>
            <person name="Pangilinan J."/>
            <person name="Pereira M."/>
            <person name="Perotto S."/>
            <person name="Peter M."/>
            <person name="Riley R."/>
            <person name="Sitrit Y."/>
            <person name="Stielow B."/>
            <person name="Szollosi G."/>
            <person name="Zifcakova L."/>
            <person name="Stursova M."/>
            <person name="Spatafora J.W."/>
            <person name="Tedersoo L."/>
            <person name="Vaario L.-M."/>
            <person name="Yamada A."/>
            <person name="Yan M."/>
            <person name="Wang P."/>
            <person name="Xu J."/>
            <person name="Bruns T."/>
            <person name="Baldrian P."/>
            <person name="Vilgalys R."/>
            <person name="Henrissat B."/>
            <person name="Grigoriev I.V."/>
            <person name="Hibbett D."/>
            <person name="Nagy L.G."/>
            <person name="Martin F.M."/>
        </authorList>
    </citation>
    <scope>NUCLEOTIDE SEQUENCE</scope>
    <source>
        <strain evidence="1">P2</strain>
    </source>
</reference>
<evidence type="ECO:0000313" key="1">
    <source>
        <dbReference type="EMBL" id="KAF9649970.1"/>
    </source>
</evidence>
<comment type="caution">
    <text evidence="1">The sequence shown here is derived from an EMBL/GenBank/DDBJ whole genome shotgun (WGS) entry which is preliminary data.</text>
</comment>
<name>A0ACB6ZJH4_THEGA</name>
<gene>
    <name evidence="1" type="ORF">BDM02DRAFT_3179499</name>
</gene>
<protein>
    <submittedName>
        <fullName evidence="1">Uncharacterized protein</fullName>
    </submittedName>
</protein>